<feature type="signal peptide" evidence="1">
    <location>
        <begin position="1"/>
        <end position="21"/>
    </location>
</feature>
<gene>
    <name evidence="4" type="ORF">EJA10_13640</name>
</gene>
<comment type="caution">
    <text evidence="4">The sequence shown here is derived from an EMBL/GenBank/DDBJ whole genome shotgun (WGS) entry which is preliminary data.</text>
</comment>
<keyword evidence="1" id="KW-0732">Signal</keyword>
<dbReference type="OrthoDB" id="2937486at2"/>
<sequence>MKIKLMGLSLLAMLIIAGCSAEPTAEKKEPLKVEPVEISEEEYPNKIEELNKSLDQGFKDLNSVAQEDPNDKSREKRLIEKVDFIEKTVNGYKSIIAPDKYKEVHDQYLSAMKHYDEGIALIRQSIEKRDDKLWKQGNEPIKEGFDLWVAAYYELQDLLPIGDGTITAKDLKALDAAAGIDRDSVWANISEDGKELVGKWGPEGSTPSIVLHQDGSYEGYSNGTYPSKDDLFTGTWKYDHEKGALYFTNDEAVSGGKTLTDFRKTAIMGIQSFKDGQMRLLDVESLNEFLYVKMD</sequence>
<accession>A0A427TR26</accession>
<proteinExistence type="predicted"/>
<organism evidence="4 5">
    <name type="scientific">Mesobacillus subterraneus</name>
    <dbReference type="NCBI Taxonomy" id="285983"/>
    <lineage>
        <taxon>Bacteria</taxon>
        <taxon>Bacillati</taxon>
        <taxon>Bacillota</taxon>
        <taxon>Bacilli</taxon>
        <taxon>Bacillales</taxon>
        <taxon>Bacillaceae</taxon>
        <taxon>Mesobacillus</taxon>
    </lineage>
</organism>
<dbReference type="Pfam" id="PF22872">
    <property type="entry name" value="DUF7018"/>
    <property type="match status" value="1"/>
</dbReference>
<dbReference type="InterPro" id="IPR025057">
    <property type="entry name" value="DUF3994"/>
</dbReference>
<feature type="chain" id="PRO_5039663755" evidence="1">
    <location>
        <begin position="22"/>
        <end position="295"/>
    </location>
</feature>
<evidence type="ECO:0000259" key="3">
    <source>
        <dbReference type="Pfam" id="PF22872"/>
    </source>
</evidence>
<evidence type="ECO:0000259" key="2">
    <source>
        <dbReference type="Pfam" id="PF13159"/>
    </source>
</evidence>
<name>A0A427TR26_9BACI</name>
<dbReference type="Proteomes" id="UP000279911">
    <property type="component" value="Unassembled WGS sequence"/>
</dbReference>
<evidence type="ECO:0000313" key="4">
    <source>
        <dbReference type="EMBL" id="RSD26884.1"/>
    </source>
</evidence>
<feature type="domain" description="DUF3994" evidence="2">
    <location>
        <begin position="161"/>
        <end position="278"/>
    </location>
</feature>
<dbReference type="PROSITE" id="PS51257">
    <property type="entry name" value="PROKAR_LIPOPROTEIN"/>
    <property type="match status" value="1"/>
</dbReference>
<dbReference type="Pfam" id="PF13159">
    <property type="entry name" value="DUF3994"/>
    <property type="match status" value="1"/>
</dbReference>
<protein>
    <submittedName>
        <fullName evidence="4">DUF3994 domain-containing protein</fullName>
    </submittedName>
</protein>
<dbReference type="RefSeq" id="WP_125480543.1">
    <property type="nucleotide sequence ID" value="NZ_RSFW01000014.1"/>
</dbReference>
<evidence type="ECO:0000313" key="5">
    <source>
        <dbReference type="Proteomes" id="UP000279911"/>
    </source>
</evidence>
<dbReference type="InterPro" id="IPR053854">
    <property type="entry name" value="DUF7018"/>
</dbReference>
<dbReference type="AlphaFoldDB" id="A0A427TR26"/>
<dbReference type="EMBL" id="RSFW01000014">
    <property type="protein sequence ID" value="RSD26884.1"/>
    <property type="molecule type" value="Genomic_DNA"/>
</dbReference>
<reference evidence="5" key="1">
    <citation type="submission" date="2018-12" db="EMBL/GenBank/DDBJ databases">
        <title>Bacillus chawlae sp. nov., Bacillus glennii sp. nov., and Bacillus saganii sp. nov. Isolated from the Vehicle Assembly Building at Kennedy Space Center where the Viking Spacecraft were Assembled.</title>
        <authorList>
            <person name="Seuylemezian A."/>
            <person name="Vaishampayan P."/>
        </authorList>
    </citation>
    <scope>NUCLEOTIDE SEQUENCE [LARGE SCALE GENOMIC DNA]</scope>
    <source>
        <strain evidence="5">DSM 13966</strain>
    </source>
</reference>
<evidence type="ECO:0000256" key="1">
    <source>
        <dbReference type="SAM" id="SignalP"/>
    </source>
</evidence>
<feature type="domain" description="DUF7018" evidence="3">
    <location>
        <begin position="38"/>
        <end position="152"/>
    </location>
</feature>